<comment type="similarity">
    <text evidence="1">Belongs to the LysR transcriptional regulatory family.</text>
</comment>
<dbReference type="Pfam" id="PF00126">
    <property type="entry name" value="HTH_1"/>
    <property type="match status" value="1"/>
</dbReference>
<dbReference type="InterPro" id="IPR036390">
    <property type="entry name" value="WH_DNA-bd_sf"/>
</dbReference>
<dbReference type="CDD" id="cd05466">
    <property type="entry name" value="PBP2_LTTR_substrate"/>
    <property type="match status" value="1"/>
</dbReference>
<gene>
    <name evidence="6" type="primary">gltR_1</name>
    <name evidence="6" type="ORF">PAECIP111891_00677</name>
</gene>
<dbReference type="PRINTS" id="PR00039">
    <property type="entry name" value="HTHLYSR"/>
</dbReference>
<protein>
    <submittedName>
        <fullName evidence="6">HTH-type transcriptional regulator GltR</fullName>
    </submittedName>
</protein>
<evidence type="ECO:0000313" key="7">
    <source>
        <dbReference type="Proteomes" id="UP000838821"/>
    </source>
</evidence>
<sequence>MDIKTLKTLHMIVKHGSFHQAAVEMNYAQSTVTMQIQKLEVDLGIQLLERGKKIRLTEAGRLFYEESLEIVKRMERLQTNLSDLQSGEVGNVRIGLTEPTASYRLPSLLKEFMTIYPRIRVSLEIASTPALVESLLEGNIDFACCSAPEIGTDLFFHPLFSEKFIALIPEDHPLSQYEDLEPSLFLGHRLLITSATCPYRKKLEMILQELGHVGIETMEIGSMTALKSYVKNGFGFALVPEIVLDPMPSGTKVLQVNGTSIDMLTGFIYQSAPLSYASAQLFRFLKEKLSTFDVEGIVFV</sequence>
<evidence type="ECO:0000256" key="4">
    <source>
        <dbReference type="ARBA" id="ARBA00023163"/>
    </source>
</evidence>
<dbReference type="PROSITE" id="PS50931">
    <property type="entry name" value="HTH_LYSR"/>
    <property type="match status" value="1"/>
</dbReference>
<proteinExistence type="inferred from homology"/>
<dbReference type="Gene3D" id="1.10.10.10">
    <property type="entry name" value="Winged helix-like DNA-binding domain superfamily/Winged helix DNA-binding domain"/>
    <property type="match status" value="1"/>
</dbReference>
<dbReference type="Gene3D" id="3.40.190.290">
    <property type="match status" value="1"/>
</dbReference>
<accession>A0ABM9BXF2</accession>
<evidence type="ECO:0000256" key="2">
    <source>
        <dbReference type="ARBA" id="ARBA00023015"/>
    </source>
</evidence>
<evidence type="ECO:0000259" key="5">
    <source>
        <dbReference type="PROSITE" id="PS50931"/>
    </source>
</evidence>
<feature type="domain" description="HTH lysR-type" evidence="5">
    <location>
        <begin position="1"/>
        <end position="57"/>
    </location>
</feature>
<dbReference type="PANTHER" id="PTHR30126:SF40">
    <property type="entry name" value="HTH-TYPE TRANSCRIPTIONAL REGULATOR GLTR"/>
    <property type="match status" value="1"/>
</dbReference>
<dbReference type="EMBL" id="CAKMMW010000002">
    <property type="protein sequence ID" value="CAH1195442.1"/>
    <property type="molecule type" value="Genomic_DNA"/>
</dbReference>
<keyword evidence="4" id="KW-0804">Transcription</keyword>
<keyword evidence="2" id="KW-0805">Transcription regulation</keyword>
<dbReference type="InterPro" id="IPR000847">
    <property type="entry name" value="LysR_HTH_N"/>
</dbReference>
<evidence type="ECO:0000256" key="1">
    <source>
        <dbReference type="ARBA" id="ARBA00009437"/>
    </source>
</evidence>
<dbReference type="InterPro" id="IPR036388">
    <property type="entry name" value="WH-like_DNA-bd_sf"/>
</dbReference>
<dbReference type="Pfam" id="PF03466">
    <property type="entry name" value="LysR_substrate"/>
    <property type="match status" value="1"/>
</dbReference>
<dbReference type="RefSeq" id="WP_236284615.1">
    <property type="nucleotide sequence ID" value="NZ_CAKMMW010000002.1"/>
</dbReference>
<dbReference type="SUPFAM" id="SSF53850">
    <property type="entry name" value="Periplasmic binding protein-like II"/>
    <property type="match status" value="1"/>
</dbReference>
<comment type="caution">
    <text evidence="6">The sequence shown here is derived from an EMBL/GenBank/DDBJ whole genome shotgun (WGS) entry which is preliminary data.</text>
</comment>
<reference evidence="6" key="1">
    <citation type="submission" date="2022-01" db="EMBL/GenBank/DDBJ databases">
        <authorList>
            <person name="Criscuolo A."/>
        </authorList>
    </citation>
    <scope>NUCLEOTIDE SEQUENCE</scope>
    <source>
        <strain evidence="6">CIP111891</strain>
    </source>
</reference>
<evidence type="ECO:0000256" key="3">
    <source>
        <dbReference type="ARBA" id="ARBA00023125"/>
    </source>
</evidence>
<keyword evidence="3" id="KW-0238">DNA-binding</keyword>
<dbReference type="Proteomes" id="UP000838821">
    <property type="component" value="Unassembled WGS sequence"/>
</dbReference>
<dbReference type="PANTHER" id="PTHR30126">
    <property type="entry name" value="HTH-TYPE TRANSCRIPTIONAL REGULATOR"/>
    <property type="match status" value="1"/>
</dbReference>
<keyword evidence="7" id="KW-1185">Reference proteome</keyword>
<organism evidence="6 7">
    <name type="scientific">Paenibacillus allorhizoplanae</name>
    <dbReference type="NCBI Taxonomy" id="2905648"/>
    <lineage>
        <taxon>Bacteria</taxon>
        <taxon>Bacillati</taxon>
        <taxon>Bacillota</taxon>
        <taxon>Bacilli</taxon>
        <taxon>Bacillales</taxon>
        <taxon>Paenibacillaceae</taxon>
        <taxon>Paenibacillus</taxon>
    </lineage>
</organism>
<name>A0ABM9BXF2_9BACL</name>
<dbReference type="InterPro" id="IPR005119">
    <property type="entry name" value="LysR_subst-bd"/>
</dbReference>
<evidence type="ECO:0000313" key="6">
    <source>
        <dbReference type="EMBL" id="CAH1195442.1"/>
    </source>
</evidence>
<dbReference type="SUPFAM" id="SSF46785">
    <property type="entry name" value="Winged helix' DNA-binding domain"/>
    <property type="match status" value="1"/>
</dbReference>